<dbReference type="AlphaFoldDB" id="A0A7W7R2Z5"/>
<keyword evidence="1" id="KW-0805">Transcription regulation</keyword>
<evidence type="ECO:0000313" key="5">
    <source>
        <dbReference type="EMBL" id="MBB4924472.1"/>
    </source>
</evidence>
<feature type="compositionally biased region" description="Low complexity" evidence="3">
    <location>
        <begin position="86"/>
        <end position="102"/>
    </location>
</feature>
<keyword evidence="4" id="KW-1133">Transmembrane helix</keyword>
<evidence type="ECO:0000256" key="1">
    <source>
        <dbReference type="ARBA" id="ARBA00023015"/>
    </source>
</evidence>
<sequence length="331" mass="33288">MTNQIPDPVESASTASHPSVDQLADLHEDLLAAAEATTVRSHLADCAECSDTLAALTELTELLAADQPPAMPQDVAQRLDAALAAAAAEAAPSGPPTASGTPSPAPFPSPPALPALPATPTERRPALTAPPGTARQQSGPGRTRPRRSRARLLAAAVACLAVLGGGTAAVLADLGNAGSSPSSNVAAADHSVASYAPSGEPTMQGNDRPSAITPAGPEFTAAGLPEQIRLLLPTAPSGNLPHASSEQAVPEPSRSAAALPACVASAFTGHQGEQPLLVTHGSYQAAPVDVYVFRISDDPAHLEVFLLTPGCAGTTPNSPAAVRLQEEVPAH</sequence>
<protein>
    <recommendedName>
        <fullName evidence="7">Zinc-finger domain-containing protein</fullName>
    </recommendedName>
</protein>
<feature type="region of interest" description="Disordered" evidence="3">
    <location>
        <begin position="86"/>
        <end position="148"/>
    </location>
</feature>
<dbReference type="Proteomes" id="UP000540506">
    <property type="component" value="Unassembled WGS sequence"/>
</dbReference>
<comment type="caution">
    <text evidence="5">The sequence shown here is derived from an EMBL/GenBank/DDBJ whole genome shotgun (WGS) entry which is preliminary data.</text>
</comment>
<evidence type="ECO:0000256" key="3">
    <source>
        <dbReference type="SAM" id="MobiDB-lite"/>
    </source>
</evidence>
<keyword evidence="4" id="KW-0812">Transmembrane</keyword>
<dbReference type="EMBL" id="JACHJV010000001">
    <property type="protein sequence ID" value="MBB4924472.1"/>
    <property type="molecule type" value="Genomic_DNA"/>
</dbReference>
<keyword evidence="6" id="KW-1185">Reference proteome</keyword>
<organism evidence="5 6">
    <name type="scientific">Kitasatospora kifunensis</name>
    <name type="common">Streptomyces kifunensis</name>
    <dbReference type="NCBI Taxonomy" id="58351"/>
    <lineage>
        <taxon>Bacteria</taxon>
        <taxon>Bacillati</taxon>
        <taxon>Actinomycetota</taxon>
        <taxon>Actinomycetes</taxon>
        <taxon>Kitasatosporales</taxon>
        <taxon>Streptomycetaceae</taxon>
        <taxon>Kitasatospora</taxon>
    </lineage>
</organism>
<gene>
    <name evidence="5" type="ORF">FHR34_003465</name>
</gene>
<keyword evidence="4" id="KW-0472">Membrane</keyword>
<dbReference type="InterPro" id="IPR041916">
    <property type="entry name" value="Anti_sigma_zinc_sf"/>
</dbReference>
<keyword evidence="2" id="KW-0804">Transcription</keyword>
<reference evidence="5 6" key="1">
    <citation type="submission" date="2020-08" db="EMBL/GenBank/DDBJ databases">
        <title>Sequencing the genomes of 1000 actinobacteria strains.</title>
        <authorList>
            <person name="Klenk H.-P."/>
        </authorList>
    </citation>
    <scope>NUCLEOTIDE SEQUENCE [LARGE SCALE GENOMIC DNA]</scope>
    <source>
        <strain evidence="5 6">DSM 41654</strain>
    </source>
</reference>
<evidence type="ECO:0000256" key="4">
    <source>
        <dbReference type="SAM" id="Phobius"/>
    </source>
</evidence>
<evidence type="ECO:0000256" key="2">
    <source>
        <dbReference type="ARBA" id="ARBA00023163"/>
    </source>
</evidence>
<dbReference type="Gene3D" id="1.10.10.1320">
    <property type="entry name" value="Anti-sigma factor, zinc-finger domain"/>
    <property type="match status" value="1"/>
</dbReference>
<feature type="transmembrane region" description="Helical" evidence="4">
    <location>
        <begin position="152"/>
        <end position="172"/>
    </location>
</feature>
<dbReference type="RefSeq" id="WP_184936414.1">
    <property type="nucleotide sequence ID" value="NZ_JACHJV010000001.1"/>
</dbReference>
<accession>A0A7W7R2Z5</accession>
<evidence type="ECO:0000313" key="6">
    <source>
        <dbReference type="Proteomes" id="UP000540506"/>
    </source>
</evidence>
<name>A0A7W7R2Z5_KITKI</name>
<proteinExistence type="predicted"/>
<evidence type="ECO:0008006" key="7">
    <source>
        <dbReference type="Google" id="ProtNLM"/>
    </source>
</evidence>
<feature type="region of interest" description="Disordered" evidence="3">
    <location>
        <begin position="195"/>
        <end position="219"/>
    </location>
</feature>
<feature type="compositionally biased region" description="Pro residues" evidence="3">
    <location>
        <begin position="103"/>
        <end position="114"/>
    </location>
</feature>